<dbReference type="PANTHER" id="PTHR43976">
    <property type="entry name" value="SHORT CHAIN DEHYDROGENASE"/>
    <property type="match status" value="1"/>
</dbReference>
<dbReference type="Pfam" id="PF00106">
    <property type="entry name" value="adh_short"/>
    <property type="match status" value="1"/>
</dbReference>
<protein>
    <submittedName>
        <fullName evidence="4">3-oxoacyl-[acyl-carrier-protein] reductase FabG</fullName>
        <ecNumber evidence="4">1.1.1.100</ecNumber>
    </submittedName>
    <submittedName>
        <fullName evidence="5">SDR family NAD(P)-dependent oxidoreductase</fullName>
    </submittedName>
</protein>
<dbReference type="InterPro" id="IPR051911">
    <property type="entry name" value="SDR_oxidoreductase"/>
</dbReference>
<dbReference type="InterPro" id="IPR002347">
    <property type="entry name" value="SDR_fam"/>
</dbReference>
<evidence type="ECO:0000313" key="6">
    <source>
        <dbReference type="Proteomes" id="UP000051497"/>
    </source>
</evidence>
<dbReference type="PANTHER" id="PTHR43976:SF16">
    <property type="entry name" value="SHORT-CHAIN DEHYDROGENASE_REDUCTASE FAMILY PROTEIN"/>
    <property type="match status" value="1"/>
</dbReference>
<dbReference type="InterPro" id="IPR036291">
    <property type="entry name" value="NAD(P)-bd_dom_sf"/>
</dbReference>
<evidence type="ECO:0000256" key="3">
    <source>
        <dbReference type="RuleBase" id="RU000363"/>
    </source>
</evidence>
<dbReference type="OrthoDB" id="9810734at2"/>
<evidence type="ECO:0000313" key="4">
    <source>
        <dbReference type="EMBL" id="KRG21992.1"/>
    </source>
</evidence>
<organism evidence="4">
    <name type="scientific">Candidatus Berkiella aquae</name>
    <dbReference type="NCBI Taxonomy" id="295108"/>
    <lineage>
        <taxon>Bacteria</taxon>
        <taxon>Pseudomonadati</taxon>
        <taxon>Pseudomonadota</taxon>
        <taxon>Gammaproteobacteria</taxon>
        <taxon>Candidatus Berkiellales</taxon>
        <taxon>Candidatus Berkiellaceae</taxon>
        <taxon>Candidatus Berkiella</taxon>
    </lineage>
</organism>
<evidence type="ECO:0000256" key="1">
    <source>
        <dbReference type="ARBA" id="ARBA00006484"/>
    </source>
</evidence>
<reference evidence="4" key="1">
    <citation type="submission" date="2015-09" db="EMBL/GenBank/DDBJ databases">
        <title>Draft Genome Sequences of Two Novel Amoeba-resistant Intranuclear Bacteria, Candidatus Berkiella cookevillensis and Candidatus Berkiella aquae.</title>
        <authorList>
            <person name="Mehari Y.T."/>
            <person name="Arivett B.A."/>
            <person name="Farone A.L."/>
            <person name="Gunderson J.H."/>
            <person name="Farone M.B."/>
        </authorList>
    </citation>
    <scope>NUCLEOTIDE SEQUENCE [LARGE SCALE GENOMIC DNA]</scope>
    <source>
        <strain evidence="4">HT99</strain>
    </source>
</reference>
<dbReference type="EC" id="1.1.1.100" evidence="4"/>
<sequence length="273" mass="30819">MSTKRVVISGCSSGLGFAMAQAFLDRDWKVIGLSRNEQNHPIAHKNFMLVTINNESLDFNELQKIMISHLTPGIDLLINNAGFALVGALESLDEKSITQQMTVNFLSHVMITKACLPALRKKKGKILNISSAFGLVGFPLHSLYCASKFALEGFSESLYYELHGQGIQCSVIEPGRYKTQFSHHMQVTPPKESLHATYLDSHHGFLRLKQELSNKAANNIDLFAQKIVQLAQRDKLPIRIPIDLDSRLPYLLKKYLPSRLFAWLQYKMIAKYV</sequence>
<evidence type="ECO:0000256" key="2">
    <source>
        <dbReference type="ARBA" id="ARBA00023002"/>
    </source>
</evidence>
<dbReference type="SUPFAM" id="SSF51735">
    <property type="entry name" value="NAD(P)-binding Rossmann-fold domains"/>
    <property type="match status" value="1"/>
</dbReference>
<dbReference type="Gene3D" id="3.40.50.720">
    <property type="entry name" value="NAD(P)-binding Rossmann-like Domain"/>
    <property type="match status" value="1"/>
</dbReference>
<dbReference type="PRINTS" id="PR00080">
    <property type="entry name" value="SDRFAMILY"/>
</dbReference>
<dbReference type="STRING" id="295108.HT99x_01186"/>
<reference evidence="5" key="2">
    <citation type="journal article" date="2016" name="Genome Announc.">
        <title>Draft Genome Sequences of Two Novel Amoeba-Resistant Intranuclear Bacteria, 'Candidatus Berkiella cookevillensis' and 'Candidatus Berkiella aquae'.</title>
        <authorList>
            <person name="Mehari Y.T."/>
            <person name="Arivett B.A."/>
            <person name="Farone A.L."/>
            <person name="Gunderson J.H."/>
            <person name="Farone M.B."/>
        </authorList>
    </citation>
    <scope>NUCLEOTIDE SEQUENCE</scope>
    <source>
        <strain evidence="5">HT99</strain>
    </source>
</reference>
<dbReference type="EMBL" id="LKAJ01000003">
    <property type="protein sequence ID" value="KRG21992.1"/>
    <property type="molecule type" value="Genomic_DNA"/>
</dbReference>
<accession>A0A0Q9Z0F9</accession>
<name>A0A0Q9Z0F9_9GAMM</name>
<proteinExistence type="inferred from homology"/>
<evidence type="ECO:0000313" key="5">
    <source>
        <dbReference type="EMBL" id="MCS5710319.1"/>
    </source>
</evidence>
<gene>
    <name evidence="4" type="primary">fabG_4</name>
    <name evidence="5" type="ORF">HT99x_002675</name>
    <name evidence="4" type="ORF">HT99x_01186</name>
</gene>
<dbReference type="Proteomes" id="UP000051497">
    <property type="component" value="Unassembled WGS sequence"/>
</dbReference>
<dbReference type="PRINTS" id="PR00081">
    <property type="entry name" value="GDHRDH"/>
</dbReference>
<dbReference type="GO" id="GO:0004316">
    <property type="term" value="F:3-oxoacyl-[acyl-carrier-protein] reductase (NADPH) activity"/>
    <property type="evidence" value="ECO:0007669"/>
    <property type="project" value="UniProtKB-EC"/>
</dbReference>
<dbReference type="AlphaFoldDB" id="A0A0Q9Z0F9"/>
<comment type="caution">
    <text evidence="4">The sequence shown here is derived from an EMBL/GenBank/DDBJ whole genome shotgun (WGS) entry which is preliminary data.</text>
</comment>
<comment type="similarity">
    <text evidence="1 3">Belongs to the short-chain dehydrogenases/reductases (SDR) family.</text>
</comment>
<dbReference type="EMBL" id="LKAJ02000001">
    <property type="protein sequence ID" value="MCS5710319.1"/>
    <property type="molecule type" value="Genomic_DNA"/>
</dbReference>
<keyword evidence="6" id="KW-1185">Reference proteome</keyword>
<reference evidence="5" key="3">
    <citation type="submission" date="2021-06" db="EMBL/GenBank/DDBJ databases">
        <title>Genomic Description and Analysis of Intracellular Bacteria, Candidatus Berkiella cookevillensis and Candidatus Berkiella aquae.</title>
        <authorList>
            <person name="Kidane D.T."/>
            <person name="Mehari Y.T."/>
            <person name="Rice F.C."/>
            <person name="Arivett B.A."/>
            <person name="Farone A.L."/>
            <person name="Berk S.G."/>
            <person name="Farone M.B."/>
        </authorList>
    </citation>
    <scope>NUCLEOTIDE SEQUENCE</scope>
    <source>
        <strain evidence="5">HT99</strain>
    </source>
</reference>
<dbReference type="RefSeq" id="WP_075065801.1">
    <property type="nucleotide sequence ID" value="NZ_LKAJ02000001.1"/>
</dbReference>
<keyword evidence="2 4" id="KW-0560">Oxidoreductase</keyword>